<keyword evidence="2" id="KW-0479">Metal-binding</keyword>
<feature type="domain" description="HAT C-terminal dimerisation" evidence="7">
    <location>
        <begin position="506"/>
        <end position="582"/>
    </location>
</feature>
<protein>
    <recommendedName>
        <fullName evidence="7">HAT C-terminal dimerisation domain-containing protein</fullName>
    </recommendedName>
</protein>
<evidence type="ECO:0000256" key="5">
    <source>
        <dbReference type="ARBA" id="ARBA00023242"/>
    </source>
</evidence>
<dbReference type="SUPFAM" id="SSF53098">
    <property type="entry name" value="Ribonuclease H-like"/>
    <property type="match status" value="1"/>
</dbReference>
<evidence type="ECO:0000256" key="1">
    <source>
        <dbReference type="ARBA" id="ARBA00004123"/>
    </source>
</evidence>
<evidence type="ECO:0000256" key="6">
    <source>
        <dbReference type="SAM" id="MobiDB-lite"/>
    </source>
</evidence>
<organism evidence="8 9">
    <name type="scientific">Paramormyrops kingsleyae</name>
    <dbReference type="NCBI Taxonomy" id="1676925"/>
    <lineage>
        <taxon>Eukaryota</taxon>
        <taxon>Metazoa</taxon>
        <taxon>Chordata</taxon>
        <taxon>Craniata</taxon>
        <taxon>Vertebrata</taxon>
        <taxon>Euteleostomi</taxon>
        <taxon>Actinopterygii</taxon>
        <taxon>Neopterygii</taxon>
        <taxon>Teleostei</taxon>
        <taxon>Osteoglossocephala</taxon>
        <taxon>Osteoglossomorpha</taxon>
        <taxon>Osteoglossiformes</taxon>
        <taxon>Mormyridae</taxon>
        <taxon>Paramormyrops</taxon>
    </lineage>
</organism>
<accession>A0A3B3Q405</accession>
<feature type="region of interest" description="Disordered" evidence="6">
    <location>
        <begin position="638"/>
        <end position="664"/>
    </location>
</feature>
<evidence type="ECO:0000313" key="8">
    <source>
        <dbReference type="Ensembl" id="ENSPKIP00000001332.1"/>
    </source>
</evidence>
<name>A0A3B3Q405_9TELE</name>
<evidence type="ECO:0000256" key="2">
    <source>
        <dbReference type="ARBA" id="ARBA00022723"/>
    </source>
</evidence>
<dbReference type="InterPro" id="IPR008906">
    <property type="entry name" value="HATC_C_dom"/>
</dbReference>
<dbReference type="PANTHER" id="PTHR46481:SF10">
    <property type="entry name" value="ZINC FINGER BED DOMAIN-CONTAINING PROTEIN 39"/>
    <property type="match status" value="1"/>
</dbReference>
<dbReference type="AlphaFoldDB" id="A0A3B3Q405"/>
<evidence type="ECO:0000313" key="9">
    <source>
        <dbReference type="Proteomes" id="UP000261540"/>
    </source>
</evidence>
<dbReference type="Proteomes" id="UP000261540">
    <property type="component" value="Unplaced"/>
</dbReference>
<reference evidence="8" key="2">
    <citation type="submission" date="2025-09" db="UniProtKB">
        <authorList>
            <consortium name="Ensembl"/>
        </authorList>
    </citation>
    <scope>IDENTIFICATION</scope>
</reference>
<dbReference type="GO" id="GO:0005634">
    <property type="term" value="C:nucleus"/>
    <property type="evidence" value="ECO:0007669"/>
    <property type="project" value="UniProtKB-SubCell"/>
</dbReference>
<dbReference type="GeneTree" id="ENSGT00940000158431"/>
<keyword evidence="5" id="KW-0539">Nucleus</keyword>
<dbReference type="PANTHER" id="PTHR46481">
    <property type="entry name" value="ZINC FINGER BED DOMAIN-CONTAINING PROTEIN 4"/>
    <property type="match status" value="1"/>
</dbReference>
<dbReference type="Pfam" id="PF05699">
    <property type="entry name" value="Dimer_Tnp_hAT"/>
    <property type="match status" value="1"/>
</dbReference>
<dbReference type="Ensembl" id="ENSPKIT00000025251.1">
    <property type="protein sequence ID" value="ENSPKIP00000001332.1"/>
    <property type="gene ID" value="ENSPKIG00000019621.1"/>
</dbReference>
<evidence type="ECO:0000256" key="4">
    <source>
        <dbReference type="ARBA" id="ARBA00022833"/>
    </source>
</evidence>
<proteinExistence type="predicted"/>
<dbReference type="InterPro" id="IPR012337">
    <property type="entry name" value="RNaseH-like_sf"/>
</dbReference>
<comment type="subcellular location">
    <subcellularLocation>
        <location evidence="1">Nucleus</location>
    </subcellularLocation>
</comment>
<dbReference type="InterPro" id="IPR052035">
    <property type="entry name" value="ZnF_BED_domain_contain"/>
</dbReference>
<keyword evidence="3" id="KW-0863">Zinc-finger</keyword>
<dbReference type="SUPFAM" id="SSF140996">
    <property type="entry name" value="Hermes dimerisation domain"/>
    <property type="match status" value="1"/>
</dbReference>
<reference evidence="8" key="1">
    <citation type="submission" date="2025-08" db="UniProtKB">
        <authorList>
            <consortium name="Ensembl"/>
        </authorList>
    </citation>
    <scope>IDENTIFICATION</scope>
</reference>
<dbReference type="GO" id="GO:0008270">
    <property type="term" value="F:zinc ion binding"/>
    <property type="evidence" value="ECO:0007669"/>
    <property type="project" value="UniProtKB-KW"/>
</dbReference>
<feature type="compositionally biased region" description="Basic and acidic residues" evidence="6">
    <location>
        <begin position="647"/>
        <end position="656"/>
    </location>
</feature>
<evidence type="ECO:0000256" key="3">
    <source>
        <dbReference type="ARBA" id="ARBA00022771"/>
    </source>
</evidence>
<dbReference type="GO" id="GO:0046983">
    <property type="term" value="F:protein dimerization activity"/>
    <property type="evidence" value="ECO:0007669"/>
    <property type="project" value="InterPro"/>
</dbReference>
<keyword evidence="4" id="KW-0862">Zinc</keyword>
<sequence length="664" mass="74534">MQNEKDEELHGWLKGHFKYKRDASAAIDKTKVIFVDRQIPCNKHRSSSSLKYHLNSKHVLASSVVTSPPAATVSKLCQTTLTETSHRKLSKSTSQSLTNAISKWIAMDCRPVNVVEDKGLMDAFRIASSDTTYILPSRGTVLSRINQLYDTEKISKRDNLAHANHVALTGDHWTSISNDNYLGVTARIIDCDWKLTSFALTVLKSVTRHYSDACAEQFLTVADDWGIQEKVTTVRTDSARNMVAVARKLPFHHMPCAAHILQRTITVCLSDSGFADTMTKCRKIVAHFKHSPANTEELHQQQISLGQQKDQLIQDVSTRWNSSLDMITRLLRNEEAVKTTLAQQKHKLVMLTASEWDKLHKLQNLLEPCKYVTELLGGEAYVSCSVVLPVFCHLHHVMRVSDEDPAYVARFKTAFSKDLAEHQADMNGEWLKLASGLDPRFKDLKCLSRGEREQVWSSLEKILEEGGLSANTPQPCEKHEPAKKKRILLLGSDSDSEEENHHSNALHHYRAEPSIAMDQCPLEWWSAHAGAHVTLSSLARKYLATPATTVPCERLFSLAGTAVQNKRASLNSENVNKLVCLSNCAGEGQRADKECQEPGERRRGQHRQVTHALRQLRKPLPDQLLEHGLVHLCTWGRGGGGNHPGKQRADRHETRGSRVRPLTI</sequence>
<evidence type="ECO:0000259" key="7">
    <source>
        <dbReference type="Pfam" id="PF05699"/>
    </source>
</evidence>
<keyword evidence="9" id="KW-1185">Reference proteome</keyword>